<dbReference type="RefSeq" id="WP_119478820.1">
    <property type="nucleotide sequence ID" value="NZ_QXML01000008.1"/>
</dbReference>
<accession>A0A418PP58</accession>
<comment type="caution">
    <text evidence="2">The sequence shown here is derived from an EMBL/GenBank/DDBJ whole genome shotgun (WGS) entry which is preliminary data.</text>
</comment>
<evidence type="ECO:0008006" key="4">
    <source>
        <dbReference type="Google" id="ProtNLM"/>
    </source>
</evidence>
<sequence>MKKLLYTFVSACLLGLCSIENLQAQGGLFKTEEPLAIELNFSIKQLRSDTNDSTYIDSKMIYEVSPGKTDTLDIEIRTRGNFRLENCFYPPMRIRIKKEDVENTLFKGDRSIKLVLPCSKSKTADNFLGKEYLSYKLYEEVTQYYFQTRPLRVKLTNTDDKKGEVVELLGFFIEDDDEVADRFDGEILDGKKIIPTLMEDTATVRHDFFQMMIGNTDWSGLFQHNQKVMKLDEKTVIPLAYDFDMTGLVNPPYAQVNSAVGIEKVTDRVYRGFCRDPALMQTIRQEFLAKEATIFKTVDEYKQYFSEADLKTVNTFLKDYFDLLKSDKLFQQKILDSCRKNEAAQSF</sequence>
<evidence type="ECO:0000313" key="3">
    <source>
        <dbReference type="Proteomes" id="UP000283522"/>
    </source>
</evidence>
<dbReference type="AlphaFoldDB" id="A0A418PP58"/>
<protein>
    <recommendedName>
        <fullName evidence="4">DUF3857 domain-containing protein</fullName>
    </recommendedName>
</protein>
<organism evidence="2 3">
    <name type="scientific">Algoriphagus lacus</name>
    <dbReference type="NCBI Taxonomy" id="2056311"/>
    <lineage>
        <taxon>Bacteria</taxon>
        <taxon>Pseudomonadati</taxon>
        <taxon>Bacteroidota</taxon>
        <taxon>Cytophagia</taxon>
        <taxon>Cytophagales</taxon>
        <taxon>Cyclobacteriaceae</taxon>
        <taxon>Algoriphagus</taxon>
    </lineage>
</organism>
<dbReference type="Proteomes" id="UP000283522">
    <property type="component" value="Unassembled WGS sequence"/>
</dbReference>
<keyword evidence="3" id="KW-1185">Reference proteome</keyword>
<reference evidence="2 3" key="1">
    <citation type="submission" date="2018-09" db="EMBL/GenBank/DDBJ databases">
        <authorList>
            <person name="Wang X."/>
            <person name="Du Z."/>
        </authorList>
    </citation>
    <scope>NUCLEOTIDE SEQUENCE [LARGE SCALE GENOMIC DNA]</scope>
    <source>
        <strain evidence="2 3">N3</strain>
    </source>
</reference>
<name>A0A418PP58_9BACT</name>
<feature type="chain" id="PRO_5019129029" description="DUF3857 domain-containing protein" evidence="1">
    <location>
        <begin position="25"/>
        <end position="347"/>
    </location>
</feature>
<dbReference type="OrthoDB" id="662693at2"/>
<dbReference type="EMBL" id="QXML01000008">
    <property type="protein sequence ID" value="RIW13704.1"/>
    <property type="molecule type" value="Genomic_DNA"/>
</dbReference>
<feature type="signal peptide" evidence="1">
    <location>
        <begin position="1"/>
        <end position="24"/>
    </location>
</feature>
<proteinExistence type="predicted"/>
<evidence type="ECO:0000256" key="1">
    <source>
        <dbReference type="SAM" id="SignalP"/>
    </source>
</evidence>
<evidence type="ECO:0000313" key="2">
    <source>
        <dbReference type="EMBL" id="RIW13704.1"/>
    </source>
</evidence>
<keyword evidence="1" id="KW-0732">Signal</keyword>
<gene>
    <name evidence="2" type="ORF">D0X99_15805</name>
</gene>